<evidence type="ECO:0000256" key="1">
    <source>
        <dbReference type="SAM" id="MobiDB-lite"/>
    </source>
</evidence>
<protein>
    <submittedName>
        <fullName evidence="2">Uncharacterized protein</fullName>
    </submittedName>
</protein>
<evidence type="ECO:0000313" key="2">
    <source>
        <dbReference type="EMBL" id="KAH7347844.1"/>
    </source>
</evidence>
<evidence type="ECO:0000313" key="3">
    <source>
        <dbReference type="Proteomes" id="UP000813385"/>
    </source>
</evidence>
<organism evidence="2 3">
    <name type="scientific">Plectosphaerella cucumerina</name>
    <dbReference type="NCBI Taxonomy" id="40658"/>
    <lineage>
        <taxon>Eukaryota</taxon>
        <taxon>Fungi</taxon>
        <taxon>Dikarya</taxon>
        <taxon>Ascomycota</taxon>
        <taxon>Pezizomycotina</taxon>
        <taxon>Sordariomycetes</taxon>
        <taxon>Hypocreomycetidae</taxon>
        <taxon>Glomerellales</taxon>
        <taxon>Plectosphaerellaceae</taxon>
        <taxon>Plectosphaerella</taxon>
    </lineage>
</organism>
<reference evidence="2" key="1">
    <citation type="journal article" date="2021" name="Nat. Commun.">
        <title>Genetic determinants of endophytism in the Arabidopsis root mycobiome.</title>
        <authorList>
            <person name="Mesny F."/>
            <person name="Miyauchi S."/>
            <person name="Thiergart T."/>
            <person name="Pickel B."/>
            <person name="Atanasova L."/>
            <person name="Karlsson M."/>
            <person name="Huettel B."/>
            <person name="Barry K.W."/>
            <person name="Haridas S."/>
            <person name="Chen C."/>
            <person name="Bauer D."/>
            <person name="Andreopoulos W."/>
            <person name="Pangilinan J."/>
            <person name="LaButti K."/>
            <person name="Riley R."/>
            <person name="Lipzen A."/>
            <person name="Clum A."/>
            <person name="Drula E."/>
            <person name="Henrissat B."/>
            <person name="Kohler A."/>
            <person name="Grigoriev I.V."/>
            <person name="Martin F.M."/>
            <person name="Hacquard S."/>
        </authorList>
    </citation>
    <scope>NUCLEOTIDE SEQUENCE</scope>
    <source>
        <strain evidence="2">MPI-CAGE-AT-0016</strain>
    </source>
</reference>
<sequence>MYYRRRGRFGSDRAGCLRRQPSSSDCAGWTGSVMLTSPPLPQATLASRDRPARGLALRHLQTTTSTEGGDGKGGRGKVVGRHFRCQSTCPSGLFSARALTLARQLVSLTDSHGRLWSSRWGDSAEHRLWLKQGSETIGQYYERSSLARIGAGRGVARWQRVKVGRGGVDAAGPPVVAGAAARGSPSPPPSFGIGGMVGSLWLRRRMPHAGKSTGLAESSAAEAGVNQEAGQQGRAGMEGRVGESGRLAGPRRFPRWPWPQVRDGTANGHDKLRVSPLSVRSGLTVVLVVVKLGAFLLAVDLTETPMQPRSCQTCISRLGLVCAANDLASARAHTPSPILRLQRGAVRRLKAMSGPL</sequence>
<dbReference type="EMBL" id="JAGPXD010000007">
    <property type="protein sequence ID" value="KAH7347844.1"/>
    <property type="molecule type" value="Genomic_DNA"/>
</dbReference>
<feature type="region of interest" description="Disordered" evidence="1">
    <location>
        <begin position="1"/>
        <end position="22"/>
    </location>
</feature>
<accession>A0A8K0T523</accession>
<comment type="caution">
    <text evidence="2">The sequence shown here is derived from an EMBL/GenBank/DDBJ whole genome shotgun (WGS) entry which is preliminary data.</text>
</comment>
<keyword evidence="3" id="KW-1185">Reference proteome</keyword>
<gene>
    <name evidence="2" type="ORF">B0T11DRAFT_145199</name>
</gene>
<dbReference type="Proteomes" id="UP000813385">
    <property type="component" value="Unassembled WGS sequence"/>
</dbReference>
<name>A0A8K0T523_9PEZI</name>
<dbReference type="AlphaFoldDB" id="A0A8K0T523"/>
<proteinExistence type="predicted"/>
<feature type="region of interest" description="Disordered" evidence="1">
    <location>
        <begin position="211"/>
        <end position="264"/>
    </location>
</feature>